<reference evidence="1 2" key="1">
    <citation type="submission" date="2017-02" db="EMBL/GenBank/DDBJ databases">
        <title>Paraburkholderia sophoroidis sp. nov. and Paraburkholderia steynii sp. nov. rhizobial symbionts of the fynbos legume Hypocalyptus sophoroides.</title>
        <authorList>
            <person name="Steenkamp E.T."/>
            <person name="Beukes C.W."/>
            <person name="Van Zyl E."/>
            <person name="Avontuur J."/>
            <person name="Chan W.Y."/>
            <person name="Hassen A."/>
            <person name="Palmer M."/>
            <person name="Mthombeni L."/>
            <person name="Phalane F."/>
            <person name="Sereme K."/>
            <person name="Venter S.N."/>
        </authorList>
    </citation>
    <scope>NUCLEOTIDE SEQUENCE [LARGE SCALE GENOMIC DNA]</scope>
    <source>
        <strain evidence="1 2">HC1.1ba</strain>
    </source>
</reference>
<dbReference type="EMBL" id="MWML01000654">
    <property type="protein sequence ID" value="TCG02886.1"/>
    <property type="molecule type" value="Genomic_DNA"/>
</dbReference>
<protein>
    <submittedName>
        <fullName evidence="1">Uncharacterized protein</fullName>
    </submittedName>
</protein>
<comment type="caution">
    <text evidence="1">The sequence shown here is derived from an EMBL/GenBank/DDBJ whole genome shotgun (WGS) entry which is preliminary data.</text>
</comment>
<name>A0A4R0WYW0_9BURK</name>
<sequence length="59" mass="6573">MHPGQKRSPLCEGKAQLRQTALAAFNNDQDSLVLDNIALLVCQRASMIKRMVCSPPLRH</sequence>
<organism evidence="1 2">
    <name type="scientific">Paraburkholderia steynii</name>
    <dbReference type="NCBI Taxonomy" id="1245441"/>
    <lineage>
        <taxon>Bacteria</taxon>
        <taxon>Pseudomonadati</taxon>
        <taxon>Pseudomonadota</taxon>
        <taxon>Betaproteobacteria</taxon>
        <taxon>Burkholderiales</taxon>
        <taxon>Burkholderiaceae</taxon>
        <taxon>Paraburkholderia</taxon>
    </lineage>
</organism>
<evidence type="ECO:0000313" key="2">
    <source>
        <dbReference type="Proteomes" id="UP000294200"/>
    </source>
</evidence>
<gene>
    <name evidence="1" type="ORF">BZM27_52535</name>
</gene>
<evidence type="ECO:0000313" key="1">
    <source>
        <dbReference type="EMBL" id="TCG02886.1"/>
    </source>
</evidence>
<accession>A0A4R0WYW0</accession>
<proteinExistence type="predicted"/>
<keyword evidence="2" id="KW-1185">Reference proteome</keyword>
<dbReference type="Proteomes" id="UP000294200">
    <property type="component" value="Unassembled WGS sequence"/>
</dbReference>
<dbReference type="AlphaFoldDB" id="A0A4R0WYW0"/>